<dbReference type="InterPro" id="IPR011009">
    <property type="entry name" value="Kinase-like_dom_sf"/>
</dbReference>
<dbReference type="InterPro" id="IPR050588">
    <property type="entry name" value="WNK_Ser-Thr_kinase"/>
</dbReference>
<dbReference type="InterPro" id="IPR000719">
    <property type="entry name" value="Prot_kinase_dom"/>
</dbReference>
<dbReference type="Pfam" id="PF00069">
    <property type="entry name" value="Pkinase"/>
    <property type="match status" value="1"/>
</dbReference>
<proteinExistence type="predicted"/>
<evidence type="ECO:0000313" key="3">
    <source>
        <dbReference type="Ensembl" id="ENSGMOP00000045249.1"/>
    </source>
</evidence>
<organism evidence="3 4">
    <name type="scientific">Gadus morhua</name>
    <name type="common">Atlantic cod</name>
    <dbReference type="NCBI Taxonomy" id="8049"/>
    <lineage>
        <taxon>Eukaryota</taxon>
        <taxon>Metazoa</taxon>
        <taxon>Chordata</taxon>
        <taxon>Craniata</taxon>
        <taxon>Vertebrata</taxon>
        <taxon>Euteleostomi</taxon>
        <taxon>Actinopterygii</taxon>
        <taxon>Neopterygii</taxon>
        <taxon>Teleostei</taxon>
        <taxon>Neoteleostei</taxon>
        <taxon>Acanthomorphata</taxon>
        <taxon>Zeiogadaria</taxon>
        <taxon>Gadariae</taxon>
        <taxon>Gadiformes</taxon>
        <taxon>Gadoidei</taxon>
        <taxon>Gadidae</taxon>
        <taxon>Gadus</taxon>
    </lineage>
</organism>
<dbReference type="SMART" id="SM00220">
    <property type="entry name" value="S_TKc"/>
    <property type="match status" value="1"/>
</dbReference>
<feature type="domain" description="Protein kinase" evidence="2">
    <location>
        <begin position="194"/>
        <end position="499"/>
    </location>
</feature>
<reference evidence="3" key="2">
    <citation type="submission" date="2025-09" db="UniProtKB">
        <authorList>
            <consortium name="Ensembl"/>
        </authorList>
    </citation>
    <scope>IDENTIFICATION</scope>
</reference>
<protein>
    <recommendedName>
        <fullName evidence="2">Protein kinase domain-containing protein</fullName>
    </recommendedName>
</protein>
<evidence type="ECO:0000259" key="2">
    <source>
        <dbReference type="PROSITE" id="PS50011"/>
    </source>
</evidence>
<dbReference type="AlphaFoldDB" id="A0A8C5FLB6"/>
<name>A0A8C5FLB6_GADMO</name>
<dbReference type="InterPro" id="IPR008271">
    <property type="entry name" value="Ser/Thr_kinase_AS"/>
</dbReference>
<dbReference type="GO" id="GO:0004672">
    <property type="term" value="F:protein kinase activity"/>
    <property type="evidence" value="ECO:0007669"/>
    <property type="project" value="InterPro"/>
</dbReference>
<dbReference type="PANTHER" id="PTHR13902">
    <property type="entry name" value="SERINE/THREONINE-PROTEIN KINASE WNK WITH NO LYSINE -RELATED"/>
    <property type="match status" value="1"/>
</dbReference>
<dbReference type="OMA" id="CHRWEEY"/>
<dbReference type="SUPFAM" id="SSF56112">
    <property type="entry name" value="Protein kinase-like (PK-like)"/>
    <property type="match status" value="1"/>
</dbReference>
<dbReference type="CDD" id="cd13983">
    <property type="entry name" value="STKc_WNK"/>
    <property type="match status" value="1"/>
</dbReference>
<dbReference type="PROSITE" id="PS00108">
    <property type="entry name" value="PROTEIN_KINASE_ST"/>
    <property type="match status" value="1"/>
</dbReference>
<feature type="region of interest" description="Disordered" evidence="1">
    <location>
        <begin position="148"/>
        <end position="186"/>
    </location>
</feature>
<feature type="compositionally biased region" description="Basic and acidic residues" evidence="1">
    <location>
        <begin position="454"/>
        <end position="470"/>
    </location>
</feature>
<accession>A0A8C5FLB6</accession>
<dbReference type="PROSITE" id="PS50011">
    <property type="entry name" value="PROTEIN_KINASE_DOM"/>
    <property type="match status" value="1"/>
</dbReference>
<keyword evidence="4" id="KW-1185">Reference proteome</keyword>
<feature type="region of interest" description="Disordered" evidence="1">
    <location>
        <begin position="1"/>
        <end position="23"/>
    </location>
</feature>
<dbReference type="Gene3D" id="3.30.200.20">
    <property type="entry name" value="Phosphorylase Kinase, domain 1"/>
    <property type="match status" value="1"/>
</dbReference>
<dbReference type="Gene3D" id="1.10.510.10">
    <property type="entry name" value="Transferase(Phosphotransferase) domain 1"/>
    <property type="match status" value="1"/>
</dbReference>
<reference evidence="3" key="1">
    <citation type="submission" date="2025-08" db="UniProtKB">
        <authorList>
            <consortium name="Ensembl"/>
        </authorList>
    </citation>
    <scope>IDENTIFICATION</scope>
</reference>
<dbReference type="Proteomes" id="UP000694546">
    <property type="component" value="Chromosome 13"/>
</dbReference>
<dbReference type="Ensembl" id="ENSGMOT00000054362.1">
    <property type="protein sequence ID" value="ENSGMOP00000045249.1"/>
    <property type="gene ID" value="ENSGMOG00000027015.1"/>
</dbReference>
<evidence type="ECO:0000313" key="4">
    <source>
        <dbReference type="Proteomes" id="UP000694546"/>
    </source>
</evidence>
<dbReference type="GO" id="GO:0005524">
    <property type="term" value="F:ATP binding"/>
    <property type="evidence" value="ECO:0007669"/>
    <property type="project" value="InterPro"/>
</dbReference>
<evidence type="ECO:0000256" key="1">
    <source>
        <dbReference type="SAM" id="MobiDB-lite"/>
    </source>
</evidence>
<feature type="region of interest" description="Disordered" evidence="1">
    <location>
        <begin position="434"/>
        <end position="473"/>
    </location>
</feature>
<dbReference type="GeneTree" id="ENSGT00940000157161"/>
<sequence length="499" mass="55858">MESADDSDAPLGSTFSSVPNLESDENANAIGHIYENGAADYNVNLQNEAMRGSSDPTAYPAADYRGMVRQRFIRRSLWFSETEDPQPEQTESLHSSPVLSFQLRTIVDRTRSNRTVVETLRATQEDRAETEVLAVDALVKLSLSATDSVNTDEDNVSNGDNKGDVPSDVTAGSDENEEEAGMKAVSTSPGGRFLKFDIELGRGSFKTVYKGLDTDTWVEVAWCELQERKLSKVERQRFKEEAEMLKALQHPNIVRFYDFWESPVRGKKCIVLVTELMTSGTLKTYLKRFKVMKPKVLRSWCRQILKGLHFLHTRTPPIIHRDLKCDNIFITGPTGSVKIGDLGLATLKRASFAKSVIGTPEFMAPEMYEEHYDEAVDVYAFGMCMLEMATSEYPYSECQNAAQIYRKVTSVSARGLPSLTLSYYFGHRPQAVGGGPQEVKGEVQGHRRHRVQLRPRDGGPRRGRSGDGKHTNSQGAIWGWEGSSLFICLFGKIKCLMSY</sequence>